<name>A9A250_NITMS</name>
<keyword evidence="1" id="KW-0812">Transmembrane</keyword>
<dbReference type="InParanoid" id="A9A250"/>
<reference evidence="2 3" key="1">
    <citation type="journal article" date="2010" name="Proc. Natl. Acad. Sci. U.S.A.">
        <title>Nitrosopumilus maritimus genome reveals unique mechanisms for nitrification and autotrophy in globally distributed marine crenarchaea.</title>
        <authorList>
            <person name="Walker C.B."/>
            <person name="de la Torre J.R."/>
            <person name="Klotz M.G."/>
            <person name="Urakawa H."/>
            <person name="Pinel N."/>
            <person name="Arp D.J."/>
            <person name="Brochier-Armanet C."/>
            <person name="Chain P.S."/>
            <person name="Chan P.P."/>
            <person name="Gollabgir A."/>
            <person name="Hemp J."/>
            <person name="Hugler M."/>
            <person name="Karr E.A."/>
            <person name="Konneke M."/>
            <person name="Shin M."/>
            <person name="Lawton T.J."/>
            <person name="Lowe T."/>
            <person name="Martens-Habbena W."/>
            <person name="Sayavedra-Soto L.A."/>
            <person name="Lang D."/>
            <person name="Sievert S.M."/>
            <person name="Rosenzweig A.C."/>
            <person name="Manning G."/>
            <person name="Stahl D.A."/>
        </authorList>
    </citation>
    <scope>NUCLEOTIDE SEQUENCE [LARGE SCALE GENOMIC DNA]</scope>
    <source>
        <strain evidence="2 3">SCM1</strain>
    </source>
</reference>
<feature type="transmembrane region" description="Helical" evidence="1">
    <location>
        <begin position="175"/>
        <end position="195"/>
    </location>
</feature>
<organism evidence="2 3">
    <name type="scientific">Nitrosopumilus maritimus (strain SCM1)</name>
    <dbReference type="NCBI Taxonomy" id="436308"/>
    <lineage>
        <taxon>Archaea</taxon>
        <taxon>Nitrososphaerota</taxon>
        <taxon>Nitrososphaeria</taxon>
        <taxon>Nitrosopumilales</taxon>
        <taxon>Nitrosopumilaceae</taxon>
        <taxon>Nitrosopumilus</taxon>
    </lineage>
</organism>
<dbReference type="KEGG" id="nmr:Nmar_0567"/>
<dbReference type="AlphaFoldDB" id="A9A250"/>
<evidence type="ECO:0000313" key="2">
    <source>
        <dbReference type="EMBL" id="ABX12463.1"/>
    </source>
</evidence>
<gene>
    <name evidence="2" type="ordered locus">Nmar_0567</name>
</gene>
<keyword evidence="1" id="KW-1133">Transmembrane helix</keyword>
<dbReference type="Proteomes" id="UP000000792">
    <property type="component" value="Chromosome"/>
</dbReference>
<protein>
    <submittedName>
        <fullName evidence="2">Uncharacterized protein</fullName>
    </submittedName>
</protein>
<dbReference type="HOGENOM" id="CLU_1202584_0_0_2"/>
<dbReference type="EMBL" id="CP000866">
    <property type="protein sequence ID" value="ABX12463.1"/>
    <property type="molecule type" value="Genomic_DNA"/>
</dbReference>
<sequence length="216" mass="24252">MGDLYLRGIFESLIVFGIMTGLLLPARLLFVEFVSDDWLGSFGIITAISMSVIILAKKQKLGFFGSMLERQIYKFQKGKRGIVVFGESVFLLLILGTMIVAIDQGSSIHSQYMLQNFETIPMMNSPEQVLEMTTEMSPTDWIVGFLLAPSALLTEFPKMSAAIASIDQSLDGWLMHFYTVGFVEYLELLGILIFYRVSFKRKISVTANQLYVKAAI</sequence>
<dbReference type="EnsemblBacteria" id="ABX12463">
    <property type="protein sequence ID" value="ABX12463"/>
    <property type="gene ID" value="Nmar_0567"/>
</dbReference>
<keyword evidence="3" id="KW-1185">Reference proteome</keyword>
<accession>A9A250</accession>
<feature type="transmembrane region" description="Helical" evidence="1">
    <location>
        <begin position="12"/>
        <end position="32"/>
    </location>
</feature>
<proteinExistence type="predicted"/>
<feature type="transmembrane region" description="Helical" evidence="1">
    <location>
        <begin position="82"/>
        <end position="102"/>
    </location>
</feature>
<evidence type="ECO:0000313" key="3">
    <source>
        <dbReference type="Proteomes" id="UP000000792"/>
    </source>
</evidence>
<dbReference type="eggNOG" id="arCOG11722">
    <property type="taxonomic scope" value="Archaea"/>
</dbReference>
<dbReference type="STRING" id="436308.Nmar_0567"/>
<keyword evidence="1" id="KW-0472">Membrane</keyword>
<evidence type="ECO:0000256" key="1">
    <source>
        <dbReference type="SAM" id="Phobius"/>
    </source>
</evidence>
<feature type="transmembrane region" description="Helical" evidence="1">
    <location>
        <begin position="38"/>
        <end position="56"/>
    </location>
</feature>